<dbReference type="GO" id="GO:0071036">
    <property type="term" value="P:nuclear polyadenylation-dependent snoRNA catabolic process"/>
    <property type="evidence" value="ECO:0007669"/>
    <property type="project" value="TreeGrafter"/>
</dbReference>
<keyword evidence="5" id="KW-0862">Zinc</keyword>
<dbReference type="GO" id="GO:0071031">
    <property type="term" value="P:nuclear mRNA surveillance of mRNA 3'-end processing"/>
    <property type="evidence" value="ECO:0007669"/>
    <property type="project" value="TreeGrafter"/>
</dbReference>
<evidence type="ECO:0000256" key="6">
    <source>
        <dbReference type="ARBA" id="ARBA00023242"/>
    </source>
</evidence>
<dbReference type="PANTHER" id="PTHR46543:SF1">
    <property type="entry name" value="ZINC FINGER CCHC DOMAIN-CONTAINING PROTEIN 7"/>
    <property type="match status" value="1"/>
</dbReference>
<keyword evidence="6" id="KW-0539">Nucleus</keyword>
<comment type="subcellular location">
    <subcellularLocation>
        <location evidence="1">Nucleus</location>
    </subcellularLocation>
</comment>
<feature type="compositionally biased region" description="Basic and acidic residues" evidence="10">
    <location>
        <begin position="186"/>
        <end position="204"/>
    </location>
</feature>
<evidence type="ECO:0000259" key="11">
    <source>
        <dbReference type="PROSITE" id="PS50158"/>
    </source>
</evidence>
<feature type="compositionally biased region" description="Polar residues" evidence="10">
    <location>
        <begin position="176"/>
        <end position="185"/>
    </location>
</feature>
<evidence type="ECO:0000313" key="13">
    <source>
        <dbReference type="Proteomes" id="UP000326458"/>
    </source>
</evidence>
<dbReference type="GO" id="GO:0071037">
    <property type="term" value="P:nuclear polyadenylation-dependent snRNA catabolic process"/>
    <property type="evidence" value="ECO:0007669"/>
    <property type="project" value="TreeGrafter"/>
</dbReference>
<accession>A0A5N3WJ60</accession>
<dbReference type="GO" id="GO:0071038">
    <property type="term" value="P:TRAMP-dependent tRNA surveillance pathway"/>
    <property type="evidence" value="ECO:0007669"/>
    <property type="project" value="TreeGrafter"/>
</dbReference>
<dbReference type="GO" id="GO:0008270">
    <property type="term" value="F:zinc ion binding"/>
    <property type="evidence" value="ECO:0007669"/>
    <property type="project" value="UniProtKB-KW"/>
</dbReference>
<reference evidence="12 13" key="1">
    <citation type="submission" date="2019-06" db="EMBL/GenBank/DDBJ databases">
        <title>Discovery of a novel chromosome fission-fusion reversal in muntjac.</title>
        <authorList>
            <person name="Mudd A.B."/>
            <person name="Bredeson J.V."/>
            <person name="Baum R."/>
            <person name="Hockemeyer D."/>
            <person name="Rokhsar D.S."/>
        </authorList>
    </citation>
    <scope>NUCLEOTIDE SEQUENCE [LARGE SCALE GENOMIC DNA]</scope>
    <source>
        <strain evidence="12">UTSW_UCB_Mm</strain>
        <tissue evidence="12">Fibroblast cell line</tissue>
    </source>
</reference>
<protein>
    <recommendedName>
        <fullName evidence="7">Zinc finger CCHC domain-containing protein 7</fullName>
    </recommendedName>
    <alternativeName>
        <fullName evidence="8">TRAMP-like complex RNA-binding factor ZCCHC7</fullName>
    </alternativeName>
</protein>
<proteinExistence type="predicted"/>
<dbReference type="GO" id="GO:0031499">
    <property type="term" value="C:TRAMP complex"/>
    <property type="evidence" value="ECO:0007669"/>
    <property type="project" value="TreeGrafter"/>
</dbReference>
<feature type="compositionally biased region" description="Basic and acidic residues" evidence="10">
    <location>
        <begin position="251"/>
        <end position="260"/>
    </location>
</feature>
<feature type="domain" description="CCHC-type" evidence="11">
    <location>
        <begin position="71"/>
        <end position="85"/>
    </location>
</feature>
<keyword evidence="3" id="KW-0677">Repeat</keyword>
<dbReference type="FunFam" id="4.10.60.10:FF:000041">
    <property type="entry name" value="Zinc finger CCHC domain-containing protein 7"/>
    <property type="match status" value="1"/>
</dbReference>
<dbReference type="EMBL" id="VCEA01000001">
    <property type="protein sequence ID" value="KAB0361791.1"/>
    <property type="molecule type" value="Genomic_DNA"/>
</dbReference>
<evidence type="ECO:0000256" key="3">
    <source>
        <dbReference type="ARBA" id="ARBA00022737"/>
    </source>
</evidence>
<comment type="caution">
    <text evidence="12">The sequence shown here is derived from an EMBL/GenBank/DDBJ whole genome shotgun (WGS) entry which is preliminary data.</text>
</comment>
<name>A0A5N3WJ60_MUNMU</name>
<evidence type="ECO:0000256" key="5">
    <source>
        <dbReference type="ARBA" id="ARBA00022833"/>
    </source>
</evidence>
<dbReference type="Gene3D" id="4.10.60.10">
    <property type="entry name" value="Zinc finger, CCHC-type"/>
    <property type="match status" value="1"/>
</dbReference>
<dbReference type="GO" id="GO:0071039">
    <property type="term" value="P:nuclear polyadenylation-dependent CUT catabolic process"/>
    <property type="evidence" value="ECO:0007669"/>
    <property type="project" value="TreeGrafter"/>
</dbReference>
<dbReference type="PROSITE" id="PS50158">
    <property type="entry name" value="ZF_CCHC"/>
    <property type="match status" value="1"/>
</dbReference>
<dbReference type="PANTHER" id="PTHR46543">
    <property type="entry name" value="ZINC FINGER CCHC DOMAIN-CONTAINING PROTEIN 7"/>
    <property type="match status" value="1"/>
</dbReference>
<dbReference type="AlphaFoldDB" id="A0A5N3WJ60"/>
<dbReference type="InterPro" id="IPR036875">
    <property type="entry name" value="Znf_CCHC_sf"/>
</dbReference>
<feature type="non-terminal residue" evidence="12">
    <location>
        <position position="1"/>
    </location>
</feature>
<dbReference type="GO" id="GO:0003723">
    <property type="term" value="F:RNA binding"/>
    <property type="evidence" value="ECO:0007669"/>
    <property type="project" value="TreeGrafter"/>
</dbReference>
<dbReference type="InterPro" id="IPR051644">
    <property type="entry name" value="TRAMP_AT-DNA-binding"/>
</dbReference>
<feature type="region of interest" description="Disordered" evidence="10">
    <location>
        <begin position="153"/>
        <end position="292"/>
    </location>
</feature>
<evidence type="ECO:0000256" key="10">
    <source>
        <dbReference type="SAM" id="MobiDB-lite"/>
    </source>
</evidence>
<keyword evidence="13" id="KW-1185">Reference proteome</keyword>
<dbReference type="Proteomes" id="UP000326458">
    <property type="component" value="Unassembled WGS sequence"/>
</dbReference>
<evidence type="ECO:0000256" key="1">
    <source>
        <dbReference type="ARBA" id="ARBA00004123"/>
    </source>
</evidence>
<evidence type="ECO:0000256" key="4">
    <source>
        <dbReference type="ARBA" id="ARBA00022771"/>
    </source>
</evidence>
<sequence length="292" mass="34319">LNRRENLELPKIEGCDVLLYTVLEECPGTTVREDDVNWFISDKDIEAQIGNRRSSGRWTHRYYTANKNVTCRNCDKCGHLSKNCPLPQKVRPCCLCSERGHLQYACPARFCLGCSLPMSSTHRCLERASWRKRCDRCDMIGHYADVKLQKNGDLPRKFKRPHMEAADKRPRDMRTSHASWKSNRWPQEKKETQKETMSRNMREREKHRKAARCHEDDEDFPRGPKGHSAPGTSRTQKPHKPFHHSSHHLKPREDRLPKEGRRGKHKKKESCLEEDSNDNLFLIKQRKKKSKL</sequence>
<dbReference type="SUPFAM" id="SSF57756">
    <property type="entry name" value="Retrovirus zinc finger-like domains"/>
    <property type="match status" value="1"/>
</dbReference>
<organism evidence="12 13">
    <name type="scientific">Muntiacus muntjak</name>
    <name type="common">Barking deer</name>
    <name type="synonym">Indian muntjac</name>
    <dbReference type="NCBI Taxonomy" id="9888"/>
    <lineage>
        <taxon>Eukaryota</taxon>
        <taxon>Metazoa</taxon>
        <taxon>Chordata</taxon>
        <taxon>Craniata</taxon>
        <taxon>Vertebrata</taxon>
        <taxon>Euteleostomi</taxon>
        <taxon>Mammalia</taxon>
        <taxon>Eutheria</taxon>
        <taxon>Laurasiatheria</taxon>
        <taxon>Artiodactyla</taxon>
        <taxon>Ruminantia</taxon>
        <taxon>Pecora</taxon>
        <taxon>Cervidae</taxon>
        <taxon>Muntiacinae</taxon>
        <taxon>Muntiacus</taxon>
    </lineage>
</organism>
<evidence type="ECO:0000256" key="9">
    <source>
        <dbReference type="PROSITE-ProRule" id="PRU00047"/>
    </source>
</evidence>
<gene>
    <name evidence="12" type="ORF">FD754_005947</name>
</gene>
<keyword evidence="2" id="KW-0479">Metal-binding</keyword>
<evidence type="ECO:0000313" key="12">
    <source>
        <dbReference type="EMBL" id="KAB0361791.1"/>
    </source>
</evidence>
<dbReference type="GO" id="GO:0071035">
    <property type="term" value="P:nuclear polyadenylation-dependent rRNA catabolic process"/>
    <property type="evidence" value="ECO:0007669"/>
    <property type="project" value="TreeGrafter"/>
</dbReference>
<evidence type="ECO:0000256" key="2">
    <source>
        <dbReference type="ARBA" id="ARBA00022723"/>
    </source>
</evidence>
<dbReference type="InterPro" id="IPR001878">
    <property type="entry name" value="Znf_CCHC"/>
</dbReference>
<feature type="compositionally biased region" description="Basic residues" evidence="10">
    <location>
        <begin position="236"/>
        <end position="250"/>
    </location>
</feature>
<feature type="compositionally biased region" description="Basic and acidic residues" evidence="10">
    <location>
        <begin position="153"/>
        <end position="175"/>
    </location>
</feature>
<evidence type="ECO:0000256" key="7">
    <source>
        <dbReference type="ARBA" id="ARBA00041190"/>
    </source>
</evidence>
<keyword evidence="4 9" id="KW-0863">Zinc-finger</keyword>
<dbReference type="SMART" id="SM00343">
    <property type="entry name" value="ZnF_C2HC"/>
    <property type="match status" value="2"/>
</dbReference>
<evidence type="ECO:0000256" key="8">
    <source>
        <dbReference type="ARBA" id="ARBA00043023"/>
    </source>
</evidence>